<comment type="caution">
    <text evidence="1">The sequence shown here is derived from an EMBL/GenBank/DDBJ whole genome shotgun (WGS) entry which is preliminary data.</text>
</comment>
<accession>A0A1G2KVY8</accession>
<gene>
    <name evidence="1" type="ORF">A3J58_01235</name>
</gene>
<evidence type="ECO:0000313" key="2">
    <source>
        <dbReference type="Proteomes" id="UP000178510"/>
    </source>
</evidence>
<name>A0A1G2KVY8_9BACT</name>
<dbReference type="AlphaFoldDB" id="A0A1G2KVY8"/>
<protein>
    <submittedName>
        <fullName evidence="1">Uncharacterized protein</fullName>
    </submittedName>
</protein>
<organism evidence="1 2">
    <name type="scientific">Candidatus Sungbacteria bacterium RIFCSPHIGHO2_02_FULL_52_23</name>
    <dbReference type="NCBI Taxonomy" id="1802274"/>
    <lineage>
        <taxon>Bacteria</taxon>
        <taxon>Candidatus Sungiibacteriota</taxon>
    </lineage>
</organism>
<dbReference type="Proteomes" id="UP000178510">
    <property type="component" value="Unassembled WGS sequence"/>
</dbReference>
<dbReference type="STRING" id="1802274.A3J58_01235"/>
<evidence type="ECO:0000313" key="1">
    <source>
        <dbReference type="EMBL" id="OHA03344.1"/>
    </source>
</evidence>
<reference evidence="1 2" key="1">
    <citation type="journal article" date="2016" name="Nat. Commun.">
        <title>Thousands of microbial genomes shed light on interconnected biogeochemical processes in an aquifer system.</title>
        <authorList>
            <person name="Anantharaman K."/>
            <person name="Brown C.T."/>
            <person name="Hug L.A."/>
            <person name="Sharon I."/>
            <person name="Castelle C.J."/>
            <person name="Probst A.J."/>
            <person name="Thomas B.C."/>
            <person name="Singh A."/>
            <person name="Wilkins M.J."/>
            <person name="Karaoz U."/>
            <person name="Brodie E.L."/>
            <person name="Williams K.H."/>
            <person name="Hubbard S.S."/>
            <person name="Banfield J.F."/>
        </authorList>
    </citation>
    <scope>NUCLEOTIDE SEQUENCE [LARGE SCALE GENOMIC DNA]</scope>
</reference>
<dbReference type="EMBL" id="MHQM01000028">
    <property type="protein sequence ID" value="OHA03344.1"/>
    <property type="molecule type" value="Genomic_DNA"/>
</dbReference>
<proteinExistence type="predicted"/>
<sequence>MIRILLGSKKYLVLAALLVLCAGGILAWEVNKITQTYGTDAGPALAQALDACGWKKRDNDYYACLRKEIKPVVQNFGVQKTISAVREFYQQQVSLEESARNVVCHEEAHIISEVGIDVAENPEQVFAACTPICGYGCHHGAASALFRKKGDILEDLSTICGAIRRKGSSFPGQDGTACYHGIGHGLADFAGRDIVKALTLCNEVEDIQGKDECATGVFMELFDAPTFNQKHLPLPDDFIGFCKGLPVAKDVCMRSAGGYEFRRSQDGARAFAVCRSAPSDISRSCAVGIGSDFHFLFEGNADKGVSACMAGKELTAPCIQGLIISGFVSDRSGSIGIHYCQEVSQSDLQTSCFQYLGKSAEQLGGPDEHERVCADAGSGIAACRGRSRP</sequence>